<dbReference type="GO" id="GO:0000155">
    <property type="term" value="F:phosphorelay sensor kinase activity"/>
    <property type="evidence" value="ECO:0007669"/>
    <property type="project" value="InterPro"/>
</dbReference>
<organism evidence="8 9">
    <name type="scientific">Sulfobacillus benefaciens</name>
    <dbReference type="NCBI Taxonomy" id="453960"/>
    <lineage>
        <taxon>Bacteria</taxon>
        <taxon>Bacillati</taxon>
        <taxon>Bacillota</taxon>
        <taxon>Clostridia</taxon>
        <taxon>Eubacteriales</taxon>
        <taxon>Clostridiales Family XVII. Incertae Sedis</taxon>
        <taxon>Sulfobacillus</taxon>
    </lineage>
</organism>
<dbReference type="SUPFAM" id="SSF47384">
    <property type="entry name" value="Homodimeric domain of signal transducing histidine kinase"/>
    <property type="match status" value="1"/>
</dbReference>
<comment type="catalytic activity">
    <reaction evidence="1">
        <text>ATP + protein L-histidine = ADP + protein N-phospho-L-histidine.</text>
        <dbReference type="EC" id="2.7.13.3"/>
    </reaction>
</comment>
<dbReference type="SUPFAM" id="SSF55874">
    <property type="entry name" value="ATPase domain of HSP90 chaperone/DNA topoisomerase II/histidine kinase"/>
    <property type="match status" value="1"/>
</dbReference>
<dbReference type="PROSITE" id="PS50109">
    <property type="entry name" value="HIS_KIN"/>
    <property type="match status" value="1"/>
</dbReference>
<evidence type="ECO:0000256" key="5">
    <source>
        <dbReference type="ARBA" id="ARBA00022777"/>
    </source>
</evidence>
<dbReference type="EC" id="2.7.13.3" evidence="2"/>
<dbReference type="InterPro" id="IPR036890">
    <property type="entry name" value="HATPase_C_sf"/>
</dbReference>
<keyword evidence="6" id="KW-0902">Two-component regulatory system</keyword>
<accession>A0A2T2X7I7</accession>
<dbReference type="Gene3D" id="3.30.565.10">
    <property type="entry name" value="Histidine kinase-like ATPase, C-terminal domain"/>
    <property type="match status" value="1"/>
</dbReference>
<dbReference type="InterPro" id="IPR003661">
    <property type="entry name" value="HisK_dim/P_dom"/>
</dbReference>
<dbReference type="CDD" id="cd00075">
    <property type="entry name" value="HATPase"/>
    <property type="match status" value="1"/>
</dbReference>
<evidence type="ECO:0000256" key="3">
    <source>
        <dbReference type="ARBA" id="ARBA00022553"/>
    </source>
</evidence>
<dbReference type="InterPro" id="IPR036097">
    <property type="entry name" value="HisK_dim/P_sf"/>
</dbReference>
<dbReference type="Pfam" id="PF00512">
    <property type="entry name" value="HisKA"/>
    <property type="match status" value="1"/>
</dbReference>
<dbReference type="PANTHER" id="PTHR43711:SF1">
    <property type="entry name" value="HISTIDINE KINASE 1"/>
    <property type="match status" value="1"/>
</dbReference>
<dbReference type="PRINTS" id="PR00344">
    <property type="entry name" value="BCTRLSENSOR"/>
</dbReference>
<dbReference type="PANTHER" id="PTHR43711">
    <property type="entry name" value="TWO-COMPONENT HISTIDINE KINASE"/>
    <property type="match status" value="1"/>
</dbReference>
<dbReference type="InterPro" id="IPR004358">
    <property type="entry name" value="Sig_transdc_His_kin-like_C"/>
</dbReference>
<evidence type="ECO:0000256" key="4">
    <source>
        <dbReference type="ARBA" id="ARBA00022679"/>
    </source>
</evidence>
<evidence type="ECO:0000259" key="7">
    <source>
        <dbReference type="PROSITE" id="PS50109"/>
    </source>
</evidence>
<keyword evidence="5" id="KW-0418">Kinase</keyword>
<dbReference type="CDD" id="cd00082">
    <property type="entry name" value="HisKA"/>
    <property type="match status" value="1"/>
</dbReference>
<dbReference type="InterPro" id="IPR003594">
    <property type="entry name" value="HATPase_dom"/>
</dbReference>
<dbReference type="AlphaFoldDB" id="A0A2T2X7I7"/>
<evidence type="ECO:0000256" key="2">
    <source>
        <dbReference type="ARBA" id="ARBA00012438"/>
    </source>
</evidence>
<dbReference type="InterPro" id="IPR050736">
    <property type="entry name" value="Sensor_HK_Regulatory"/>
</dbReference>
<keyword evidence="4" id="KW-0808">Transferase</keyword>
<evidence type="ECO:0000313" key="9">
    <source>
        <dbReference type="Proteomes" id="UP000242699"/>
    </source>
</evidence>
<evidence type="ECO:0000256" key="1">
    <source>
        <dbReference type="ARBA" id="ARBA00000085"/>
    </source>
</evidence>
<proteinExistence type="predicted"/>
<evidence type="ECO:0000313" key="8">
    <source>
        <dbReference type="EMBL" id="PSR30416.1"/>
    </source>
</evidence>
<dbReference type="Proteomes" id="UP000242699">
    <property type="component" value="Unassembled WGS sequence"/>
</dbReference>
<dbReference type="InterPro" id="IPR005467">
    <property type="entry name" value="His_kinase_dom"/>
</dbReference>
<comment type="caution">
    <text evidence="8">The sequence shown here is derived from an EMBL/GenBank/DDBJ whole genome shotgun (WGS) entry which is preliminary data.</text>
</comment>
<evidence type="ECO:0000256" key="6">
    <source>
        <dbReference type="ARBA" id="ARBA00023012"/>
    </source>
</evidence>
<protein>
    <recommendedName>
        <fullName evidence="2">histidine kinase</fullName>
        <ecNumber evidence="2">2.7.13.3</ecNumber>
    </recommendedName>
</protein>
<feature type="domain" description="Histidine kinase" evidence="7">
    <location>
        <begin position="210"/>
        <end position="413"/>
    </location>
</feature>
<reference evidence="8 9" key="1">
    <citation type="journal article" date="2014" name="BMC Genomics">
        <title>Comparison of environmental and isolate Sulfobacillus genomes reveals diverse carbon, sulfur, nitrogen, and hydrogen metabolisms.</title>
        <authorList>
            <person name="Justice N.B."/>
            <person name="Norman A."/>
            <person name="Brown C.T."/>
            <person name="Singh A."/>
            <person name="Thomas B.C."/>
            <person name="Banfield J.F."/>
        </authorList>
    </citation>
    <scope>NUCLEOTIDE SEQUENCE [LARGE SCALE GENOMIC DNA]</scope>
    <source>
        <strain evidence="8">AMDSBA1</strain>
    </source>
</reference>
<dbReference type="SMART" id="SM00387">
    <property type="entry name" value="HATPase_c"/>
    <property type="match status" value="1"/>
</dbReference>
<dbReference type="SMART" id="SM00388">
    <property type="entry name" value="HisKA"/>
    <property type="match status" value="1"/>
</dbReference>
<dbReference type="Gene3D" id="1.10.287.130">
    <property type="match status" value="1"/>
</dbReference>
<dbReference type="EMBL" id="PXYT01000010">
    <property type="protein sequence ID" value="PSR30416.1"/>
    <property type="molecule type" value="Genomic_DNA"/>
</dbReference>
<dbReference type="Pfam" id="PF02518">
    <property type="entry name" value="HATPase_c"/>
    <property type="match status" value="1"/>
</dbReference>
<gene>
    <name evidence="8" type="ORF">C7B43_05890</name>
</gene>
<sequence>MPHTFSVLPNIRLINDFLVGKEVLDRLPLPILFVAPSRHIIWRNRYAGWFHAGRKSVRDLLRQVVQKDEYQRIDSVVLSSGVQVTVESQPVRNLAGTVEGYLLWVSDNISGIVGDFLQTGIAIAQDAHFILGNYTSRVLLGQGMVGRAWNSVDWLPSWHVVLRRGQQAVFTLAQDQYEIRIHTHYPWVIFEAIPQRLVEHGRISVLFASAMMHEVRNPLAAISGHVELAWTQSSEEDVKKQLTQAIAEIDRLTRLTSDLMWLSESREIRKEWCDIQPLVEKAWSAIQTEAQKNLTLDMALHDDRIYADPDRFEQILINLFKNAAEAVLSEGVLKVRVRQDEKAHCVVIEDDGPGIPDEVLRTLFVERRTTKSSGHGLGLFIVKQLVDAHDARLEIVSVPGRGTSVTIALPYPEPN</sequence>
<keyword evidence="3" id="KW-0597">Phosphoprotein</keyword>
<name>A0A2T2X7I7_9FIRM</name>